<accession>A0A8H7EWN5</accession>
<protein>
    <submittedName>
        <fullName evidence="2">Uncharacterized protein</fullName>
    </submittedName>
</protein>
<name>A0A8H7EWN5_AGABI</name>
<comment type="caution">
    <text evidence="2">The sequence shown here is derived from an EMBL/GenBank/DDBJ whole genome shotgun (WGS) entry which is preliminary data.</text>
</comment>
<dbReference type="AlphaFoldDB" id="A0A8H7EWN5"/>
<dbReference type="Proteomes" id="UP000629468">
    <property type="component" value="Unassembled WGS sequence"/>
</dbReference>
<feature type="compositionally biased region" description="Acidic residues" evidence="1">
    <location>
        <begin position="102"/>
        <end position="114"/>
    </location>
</feature>
<evidence type="ECO:0000313" key="2">
    <source>
        <dbReference type="EMBL" id="KAF7761319.1"/>
    </source>
</evidence>
<proteinExistence type="predicted"/>
<reference evidence="2 3" key="1">
    <citation type="journal article" name="Sci. Rep.">
        <title>Telomere-to-telomere assembled and centromere annotated genomes of the two main subspecies of the button mushroom Agaricus bisporus reveal especially polymorphic chromosome ends.</title>
        <authorList>
            <person name="Sonnenberg A.S.M."/>
            <person name="Sedaghat-Telgerd N."/>
            <person name="Lavrijssen B."/>
            <person name="Ohm R.A."/>
            <person name="Hendrickx P.M."/>
            <person name="Scholtmeijer K."/>
            <person name="Baars J.J.P."/>
            <person name="van Peer A."/>
        </authorList>
    </citation>
    <scope>NUCLEOTIDE SEQUENCE [LARGE SCALE GENOMIC DNA]</scope>
    <source>
        <strain evidence="2 3">H119_p4</strain>
    </source>
</reference>
<dbReference type="EMBL" id="JABXXO010000014">
    <property type="protein sequence ID" value="KAF7761319.1"/>
    <property type="molecule type" value="Genomic_DNA"/>
</dbReference>
<feature type="compositionally biased region" description="Basic and acidic residues" evidence="1">
    <location>
        <begin position="77"/>
        <end position="96"/>
    </location>
</feature>
<evidence type="ECO:0000313" key="3">
    <source>
        <dbReference type="Proteomes" id="UP000629468"/>
    </source>
</evidence>
<gene>
    <name evidence="2" type="ORF">Agabi119p4_10728</name>
</gene>
<feature type="region of interest" description="Disordered" evidence="1">
    <location>
        <begin position="77"/>
        <end position="122"/>
    </location>
</feature>
<organism evidence="2 3">
    <name type="scientific">Agaricus bisporus var. burnettii</name>
    <dbReference type="NCBI Taxonomy" id="192524"/>
    <lineage>
        <taxon>Eukaryota</taxon>
        <taxon>Fungi</taxon>
        <taxon>Dikarya</taxon>
        <taxon>Basidiomycota</taxon>
        <taxon>Agaricomycotina</taxon>
        <taxon>Agaricomycetes</taxon>
        <taxon>Agaricomycetidae</taxon>
        <taxon>Agaricales</taxon>
        <taxon>Agaricineae</taxon>
        <taxon>Agaricaceae</taxon>
        <taxon>Agaricus</taxon>
    </lineage>
</organism>
<sequence>MGQGLFEGTFAIGVSHSLAPGHPPATCSSRVNFPLTKKRPLVRRGDLEMSKEKQEVQLLEKQKRTNSKVKRLKKLMQEGKAAKKQAERDSMEEIKKGGANVEEQEADLEEEEIIDEGHASYL</sequence>
<evidence type="ECO:0000256" key="1">
    <source>
        <dbReference type="SAM" id="MobiDB-lite"/>
    </source>
</evidence>